<evidence type="ECO:0000256" key="1">
    <source>
        <dbReference type="SAM" id="MobiDB-lite"/>
    </source>
</evidence>
<protein>
    <submittedName>
        <fullName evidence="2">Uncharacterized protein</fullName>
    </submittedName>
</protein>
<evidence type="ECO:0000313" key="3">
    <source>
        <dbReference type="Proteomes" id="UP000245609"/>
    </source>
</evidence>
<proteinExistence type="predicted"/>
<evidence type="ECO:0000313" key="2">
    <source>
        <dbReference type="EMBL" id="PVV02742.1"/>
    </source>
</evidence>
<dbReference type="Proteomes" id="UP000245609">
    <property type="component" value="Unassembled WGS sequence"/>
</dbReference>
<feature type="compositionally biased region" description="Polar residues" evidence="1">
    <location>
        <begin position="50"/>
        <end position="62"/>
    </location>
</feature>
<gene>
    <name evidence="2" type="ORF">BB560_002797</name>
</gene>
<sequence>MQQSLNVENLVSKRIPLQALNTRTEMKIFRKSVRNRNKQSLRQPKIETATYLSQAAQRTKRS</sequence>
<feature type="region of interest" description="Disordered" evidence="1">
    <location>
        <begin position="33"/>
        <end position="62"/>
    </location>
</feature>
<name>A0A2T9ZDW9_9FUNG</name>
<dbReference type="EMBL" id="MBFS01000347">
    <property type="protein sequence ID" value="PVV02742.1"/>
    <property type="molecule type" value="Genomic_DNA"/>
</dbReference>
<keyword evidence="3" id="KW-1185">Reference proteome</keyword>
<reference evidence="2 3" key="1">
    <citation type="journal article" date="2018" name="MBio">
        <title>Comparative Genomics Reveals the Core Gene Toolbox for the Fungus-Insect Symbiosis.</title>
        <authorList>
            <person name="Wang Y."/>
            <person name="Stata M."/>
            <person name="Wang W."/>
            <person name="Stajich J.E."/>
            <person name="White M.M."/>
            <person name="Moncalvo J.M."/>
        </authorList>
    </citation>
    <scope>NUCLEOTIDE SEQUENCE [LARGE SCALE GENOMIC DNA]</scope>
    <source>
        <strain evidence="2 3">SC-DP-2</strain>
    </source>
</reference>
<accession>A0A2T9ZDW9</accession>
<comment type="caution">
    <text evidence="2">The sequence shown here is derived from an EMBL/GenBank/DDBJ whole genome shotgun (WGS) entry which is preliminary data.</text>
</comment>
<organism evidence="2 3">
    <name type="scientific">Smittium megazygosporum</name>
    <dbReference type="NCBI Taxonomy" id="133381"/>
    <lineage>
        <taxon>Eukaryota</taxon>
        <taxon>Fungi</taxon>
        <taxon>Fungi incertae sedis</taxon>
        <taxon>Zoopagomycota</taxon>
        <taxon>Kickxellomycotina</taxon>
        <taxon>Harpellomycetes</taxon>
        <taxon>Harpellales</taxon>
        <taxon>Legeriomycetaceae</taxon>
        <taxon>Smittium</taxon>
    </lineage>
</organism>
<dbReference type="AlphaFoldDB" id="A0A2T9ZDW9"/>